<evidence type="ECO:0000313" key="2">
    <source>
        <dbReference type="Proteomes" id="UP000691718"/>
    </source>
</evidence>
<evidence type="ECO:0000313" key="1">
    <source>
        <dbReference type="EMBL" id="CAG5036411.1"/>
    </source>
</evidence>
<proteinExistence type="predicted"/>
<reference evidence="1" key="1">
    <citation type="submission" date="2021-04" db="EMBL/GenBank/DDBJ databases">
        <authorList>
            <person name="Tunstrom K."/>
        </authorList>
    </citation>
    <scope>NUCLEOTIDE SEQUENCE</scope>
</reference>
<dbReference type="Proteomes" id="UP000691718">
    <property type="component" value="Unassembled WGS sequence"/>
</dbReference>
<dbReference type="AlphaFoldDB" id="A0A8S3XQG0"/>
<protein>
    <submittedName>
        <fullName evidence="1">(apollo) hypothetical protein</fullName>
    </submittedName>
</protein>
<accession>A0A8S3XQG0</accession>
<keyword evidence="2" id="KW-1185">Reference proteome</keyword>
<comment type="caution">
    <text evidence="1">The sequence shown here is derived from an EMBL/GenBank/DDBJ whole genome shotgun (WGS) entry which is preliminary data.</text>
</comment>
<sequence>MEFFGCTMCGPQNYWKDIVRENYREPTCDNDVKDILNKLSKQSDSNENKLNNGYVGELNGFAYGSFQRLAKMKRRGVVKPINPFDIYRYPPTSSTEFGWWQCDTALTDAKWYKAFPRYPQPVSPNTLILDKVRKNNKYATLF</sequence>
<gene>
    <name evidence="1" type="ORF">PAPOLLO_LOCUS20822</name>
</gene>
<organism evidence="1 2">
    <name type="scientific">Parnassius apollo</name>
    <name type="common">Apollo butterfly</name>
    <name type="synonym">Papilio apollo</name>
    <dbReference type="NCBI Taxonomy" id="110799"/>
    <lineage>
        <taxon>Eukaryota</taxon>
        <taxon>Metazoa</taxon>
        <taxon>Ecdysozoa</taxon>
        <taxon>Arthropoda</taxon>
        <taxon>Hexapoda</taxon>
        <taxon>Insecta</taxon>
        <taxon>Pterygota</taxon>
        <taxon>Neoptera</taxon>
        <taxon>Endopterygota</taxon>
        <taxon>Lepidoptera</taxon>
        <taxon>Glossata</taxon>
        <taxon>Ditrysia</taxon>
        <taxon>Papilionoidea</taxon>
        <taxon>Papilionidae</taxon>
        <taxon>Parnassiinae</taxon>
        <taxon>Parnassini</taxon>
        <taxon>Parnassius</taxon>
        <taxon>Parnassius</taxon>
    </lineage>
</organism>
<dbReference type="EMBL" id="CAJQZP010001288">
    <property type="protein sequence ID" value="CAG5036411.1"/>
    <property type="molecule type" value="Genomic_DNA"/>
</dbReference>
<dbReference type="OrthoDB" id="7085216at2759"/>
<dbReference type="Pfam" id="PF22593">
    <property type="entry name" value="SPMIP11"/>
    <property type="match status" value="1"/>
</dbReference>
<name>A0A8S3XQG0_PARAO</name>